<dbReference type="GO" id="GO:0043023">
    <property type="term" value="F:ribosomal large subunit binding"/>
    <property type="evidence" value="ECO:0007669"/>
    <property type="project" value="UniProtKB-UniRule"/>
</dbReference>
<feature type="domain" description="OBG-type G" evidence="8">
    <location>
        <begin position="3"/>
        <end position="259"/>
    </location>
</feature>
<evidence type="ECO:0000313" key="11">
    <source>
        <dbReference type="Proteomes" id="UP000001522"/>
    </source>
</evidence>
<dbReference type="HOGENOM" id="CLU_018395_0_1_7"/>
<dbReference type="InterPro" id="IPR006073">
    <property type="entry name" value="GTP-bd"/>
</dbReference>
<dbReference type="InterPro" id="IPR004095">
    <property type="entry name" value="TGS"/>
</dbReference>
<comment type="cofactor">
    <cofactor evidence="1">
        <name>Mg(2+)</name>
        <dbReference type="ChEBI" id="CHEBI:18420"/>
    </cofactor>
</comment>
<dbReference type="PROSITE" id="PS51880">
    <property type="entry name" value="TGS"/>
    <property type="match status" value="1"/>
</dbReference>
<dbReference type="FunFam" id="1.10.150.300:FF:000001">
    <property type="entry name" value="Ribosome-binding ATPase YchF"/>
    <property type="match status" value="1"/>
</dbReference>
<dbReference type="STRING" id="679897.HMU06530"/>
<evidence type="ECO:0000313" key="10">
    <source>
        <dbReference type="EMBL" id="CBG39911.1"/>
    </source>
</evidence>
<dbReference type="InterPro" id="IPR027417">
    <property type="entry name" value="P-loop_NTPase"/>
</dbReference>
<evidence type="ECO:0000259" key="8">
    <source>
        <dbReference type="PROSITE" id="PS51710"/>
    </source>
</evidence>
<dbReference type="GO" id="GO:0016887">
    <property type="term" value="F:ATP hydrolysis activity"/>
    <property type="evidence" value="ECO:0007669"/>
    <property type="project" value="UniProtKB-UniRule"/>
</dbReference>
<dbReference type="KEGG" id="hms:HMU06530"/>
<name>D3UHD9_HELM1</name>
<dbReference type="AlphaFoldDB" id="D3UHD9"/>
<protein>
    <recommendedName>
        <fullName evidence="6">Ribosome-binding ATPase YchF</fullName>
    </recommendedName>
</protein>
<evidence type="ECO:0000256" key="4">
    <source>
        <dbReference type="ARBA" id="ARBA00022840"/>
    </source>
</evidence>
<dbReference type="PRINTS" id="PR00326">
    <property type="entry name" value="GTP1OBG"/>
</dbReference>
<gene>
    <name evidence="6" type="primary">ychF</name>
    <name evidence="10" type="ordered locus">HMU06530</name>
</gene>
<evidence type="ECO:0000256" key="5">
    <source>
        <dbReference type="ARBA" id="ARBA00022842"/>
    </source>
</evidence>
<dbReference type="GO" id="GO:0046872">
    <property type="term" value="F:metal ion binding"/>
    <property type="evidence" value="ECO:0007669"/>
    <property type="project" value="UniProtKB-KW"/>
</dbReference>
<dbReference type="CDD" id="cd04867">
    <property type="entry name" value="TGS_YchF_OLA1"/>
    <property type="match status" value="1"/>
</dbReference>
<keyword evidence="3 6" id="KW-0547">Nucleotide-binding</keyword>
<evidence type="ECO:0000256" key="6">
    <source>
        <dbReference type="HAMAP-Rule" id="MF_00944"/>
    </source>
</evidence>
<dbReference type="FunFam" id="3.10.20.30:FF:000001">
    <property type="entry name" value="Ribosome-binding ATPase YchF"/>
    <property type="match status" value="1"/>
</dbReference>
<proteinExistence type="inferred from homology"/>
<organism evidence="10 11">
    <name type="scientific">Helicobacter mustelae (strain ATCC 43772 / CCUG 25715 / CIP 103759 / LMG 18044 / NCTC 12198 / R85-136P)</name>
    <name type="common">Campylobacter mustelae</name>
    <dbReference type="NCBI Taxonomy" id="679897"/>
    <lineage>
        <taxon>Bacteria</taxon>
        <taxon>Pseudomonadati</taxon>
        <taxon>Campylobacterota</taxon>
        <taxon>Epsilonproteobacteria</taxon>
        <taxon>Campylobacterales</taxon>
        <taxon>Helicobacteraceae</taxon>
        <taxon>Helicobacter</taxon>
    </lineage>
</organism>
<keyword evidence="2" id="KW-0479">Metal-binding</keyword>
<dbReference type="Pfam" id="PF06071">
    <property type="entry name" value="YchF-GTPase_C"/>
    <property type="match status" value="1"/>
</dbReference>
<dbReference type="InterPro" id="IPR023192">
    <property type="entry name" value="TGS-like_dom_sf"/>
</dbReference>
<dbReference type="PIRSF" id="PIRSF006641">
    <property type="entry name" value="CHP00092"/>
    <property type="match status" value="1"/>
</dbReference>
<dbReference type="NCBIfam" id="TIGR00092">
    <property type="entry name" value="redox-regulated ATPase YchF"/>
    <property type="match status" value="1"/>
</dbReference>
<dbReference type="PANTHER" id="PTHR23305:SF18">
    <property type="entry name" value="OBG-TYPE G DOMAIN-CONTAINING PROTEIN"/>
    <property type="match status" value="1"/>
</dbReference>
<dbReference type="GO" id="GO:0005525">
    <property type="term" value="F:GTP binding"/>
    <property type="evidence" value="ECO:0007669"/>
    <property type="project" value="InterPro"/>
</dbReference>
<dbReference type="InterPro" id="IPR031167">
    <property type="entry name" value="G_OBG"/>
</dbReference>
<dbReference type="SUPFAM" id="SSF52540">
    <property type="entry name" value="P-loop containing nucleoside triphosphate hydrolases"/>
    <property type="match status" value="1"/>
</dbReference>
<keyword evidence="4 6" id="KW-0067">ATP-binding</keyword>
<dbReference type="eggNOG" id="COG0012">
    <property type="taxonomic scope" value="Bacteria"/>
</dbReference>
<feature type="binding site" evidence="6">
    <location>
        <begin position="12"/>
        <end position="17"/>
    </location>
    <ligand>
        <name>ATP</name>
        <dbReference type="ChEBI" id="CHEBI:30616"/>
    </ligand>
</feature>
<feature type="domain" description="TGS" evidence="9">
    <location>
        <begin position="281"/>
        <end position="364"/>
    </location>
</feature>
<dbReference type="InterPro" id="IPR012676">
    <property type="entry name" value="TGS-like"/>
</dbReference>
<comment type="function">
    <text evidence="6">ATPase that binds to both the 70S ribosome and the 50S ribosomal subunit in a nucleotide-independent manner.</text>
</comment>
<dbReference type="GO" id="GO:0005524">
    <property type="term" value="F:ATP binding"/>
    <property type="evidence" value="ECO:0007669"/>
    <property type="project" value="UniProtKB-UniRule"/>
</dbReference>
<dbReference type="Gene3D" id="3.10.20.30">
    <property type="match status" value="1"/>
</dbReference>
<sequence>MGLSIGIVGLPNVGKSSTFNALTKTQNAQSANYPFCTIEPNKAIVEVPDSRLKNLAKIINPERVLHSMVEFVDIAGLVRGANKGEGLGNQFLANIKETDVILHLVRCFEDENITHVEGSVDPLRDIEVIDLELILADLASLQKRIEKLTRQAKADKDAKSMLDLSLELCKHLEEGNPARTFAQKDHQDFLMLNRELRFLSNKEVIFGANVAEEDLSQDNMHVKNLRQYAQKHGCEMIKLCAKLEEDMVGMEDEEKSEFLESLGSKESGLEQIIRTGFYKLGLISYFTAGIKEVRSWTIRRGDSAPVAAGVIHKDFEKGFIRAETISYEDFVKYGGEAKCKEAGVLRVEGRDYIVQDGDVMHFRFNV</sequence>
<feature type="coiled-coil region" evidence="7">
    <location>
        <begin position="131"/>
        <end position="158"/>
    </location>
</feature>
<dbReference type="CDD" id="cd01900">
    <property type="entry name" value="YchF"/>
    <property type="match status" value="1"/>
</dbReference>
<dbReference type="RefSeq" id="WP_013022994.1">
    <property type="nucleotide sequence ID" value="NC_013949.1"/>
</dbReference>
<evidence type="ECO:0000256" key="3">
    <source>
        <dbReference type="ARBA" id="ARBA00022741"/>
    </source>
</evidence>
<keyword evidence="11" id="KW-1185">Reference proteome</keyword>
<dbReference type="Proteomes" id="UP000001522">
    <property type="component" value="Chromosome"/>
</dbReference>
<reference evidence="10 11" key="1">
    <citation type="journal article" date="2010" name="BMC Genomics">
        <title>Comparative genomics and proteomics of Helicobacter mustelae, an ulcerogenic and carcinogenic gastric pathogen.</title>
        <authorList>
            <person name="O'Toole P.W."/>
            <person name="Snelling W.J."/>
            <person name="Canchaya C."/>
            <person name="Forde B.M."/>
            <person name="Hardie K.R."/>
            <person name="Josenhans C."/>
            <person name="Graham R.L.J."/>
            <person name="McMullan G."/>
            <person name="Parkhill J."/>
            <person name="Belda E."/>
            <person name="Bentley S.D."/>
        </authorList>
    </citation>
    <scope>NUCLEOTIDE SEQUENCE [LARGE SCALE GENOMIC DNA]</scope>
    <source>
        <strain evidence="11">ATCC 43772 / LMG 18044 / NCTC 12198 / 12198</strain>
    </source>
</reference>
<dbReference type="InterPro" id="IPR004396">
    <property type="entry name" value="ATPase_YchF/OLA1"/>
</dbReference>
<dbReference type="HAMAP" id="MF_00944">
    <property type="entry name" value="YchF_OLA1_ATPase"/>
    <property type="match status" value="1"/>
</dbReference>
<dbReference type="Gene3D" id="3.40.50.300">
    <property type="entry name" value="P-loop containing nucleotide triphosphate hydrolases"/>
    <property type="match status" value="1"/>
</dbReference>
<dbReference type="SUPFAM" id="SSF81271">
    <property type="entry name" value="TGS-like"/>
    <property type="match status" value="1"/>
</dbReference>
<keyword evidence="7" id="KW-0175">Coiled coil</keyword>
<accession>D3UHD9</accession>
<comment type="similarity">
    <text evidence="6">Belongs to the TRAFAC class OBG-HflX-like GTPase superfamily. OBG GTPase family. YchF/OLA1 subfamily.</text>
</comment>
<dbReference type="PROSITE" id="PS51710">
    <property type="entry name" value="G_OBG"/>
    <property type="match status" value="1"/>
</dbReference>
<dbReference type="PANTHER" id="PTHR23305">
    <property type="entry name" value="OBG GTPASE FAMILY"/>
    <property type="match status" value="1"/>
</dbReference>
<dbReference type="Pfam" id="PF01926">
    <property type="entry name" value="MMR_HSR1"/>
    <property type="match status" value="1"/>
</dbReference>
<dbReference type="EMBL" id="FN555004">
    <property type="protein sequence ID" value="CBG39911.1"/>
    <property type="molecule type" value="Genomic_DNA"/>
</dbReference>
<dbReference type="InterPro" id="IPR013029">
    <property type="entry name" value="YchF_C"/>
</dbReference>
<keyword evidence="5" id="KW-0460">Magnesium</keyword>
<evidence type="ECO:0000256" key="7">
    <source>
        <dbReference type="SAM" id="Coils"/>
    </source>
</evidence>
<dbReference type="InterPro" id="IPR012675">
    <property type="entry name" value="Beta-grasp_dom_sf"/>
</dbReference>
<dbReference type="Gene3D" id="1.10.150.300">
    <property type="entry name" value="TGS-like domain"/>
    <property type="match status" value="1"/>
</dbReference>
<evidence type="ECO:0000259" key="9">
    <source>
        <dbReference type="PROSITE" id="PS51880"/>
    </source>
</evidence>
<dbReference type="GO" id="GO:0005737">
    <property type="term" value="C:cytoplasm"/>
    <property type="evidence" value="ECO:0007669"/>
    <property type="project" value="TreeGrafter"/>
</dbReference>
<evidence type="ECO:0000256" key="1">
    <source>
        <dbReference type="ARBA" id="ARBA00001946"/>
    </source>
</evidence>
<evidence type="ECO:0000256" key="2">
    <source>
        <dbReference type="ARBA" id="ARBA00022723"/>
    </source>
</evidence>
<dbReference type="InterPro" id="IPR041706">
    <property type="entry name" value="YchF_N"/>
</dbReference>